<sequence>MIAYACADLIFATRIRGTAEALGIVSRPTRDTDKLAARLERVDDGKPNDPVTALLIDLDLGDQAIELIRYAVNHPARPTVIAFGAHVAADLLQAAADAGADPVMTRGSFTSNLPNLLQQLDAPPTT</sequence>
<dbReference type="EMBL" id="CP036280">
    <property type="protein sequence ID" value="QDU71579.1"/>
    <property type="molecule type" value="Genomic_DNA"/>
</dbReference>
<gene>
    <name evidence="1" type="ORF">Pan265_14300</name>
</gene>
<dbReference type="OrthoDB" id="291953at2"/>
<name>A0A518BX78_9BACT</name>
<reference evidence="1 2" key="1">
    <citation type="submission" date="2019-02" db="EMBL/GenBank/DDBJ databases">
        <title>Deep-cultivation of Planctomycetes and their phenomic and genomic characterization uncovers novel biology.</title>
        <authorList>
            <person name="Wiegand S."/>
            <person name="Jogler M."/>
            <person name="Boedeker C."/>
            <person name="Pinto D."/>
            <person name="Vollmers J."/>
            <person name="Rivas-Marin E."/>
            <person name="Kohn T."/>
            <person name="Peeters S.H."/>
            <person name="Heuer A."/>
            <person name="Rast P."/>
            <person name="Oberbeckmann S."/>
            <person name="Bunk B."/>
            <person name="Jeske O."/>
            <person name="Meyerdierks A."/>
            <person name="Storesund J.E."/>
            <person name="Kallscheuer N."/>
            <person name="Luecker S."/>
            <person name="Lage O.M."/>
            <person name="Pohl T."/>
            <person name="Merkel B.J."/>
            <person name="Hornburger P."/>
            <person name="Mueller R.-W."/>
            <person name="Bruemmer F."/>
            <person name="Labrenz M."/>
            <person name="Spormann A.M."/>
            <person name="Op den Camp H."/>
            <person name="Overmann J."/>
            <person name="Amann R."/>
            <person name="Jetten M.S.M."/>
            <person name="Mascher T."/>
            <person name="Medema M.H."/>
            <person name="Devos D.P."/>
            <person name="Kaster A.-K."/>
            <person name="Ovreas L."/>
            <person name="Rohde M."/>
            <person name="Galperin M.Y."/>
            <person name="Jogler C."/>
        </authorList>
    </citation>
    <scope>NUCLEOTIDE SEQUENCE [LARGE SCALE GENOMIC DNA]</scope>
    <source>
        <strain evidence="1 2">Pan265</strain>
    </source>
</reference>
<dbReference type="Proteomes" id="UP000320386">
    <property type="component" value="Chromosome"/>
</dbReference>
<proteinExistence type="predicted"/>
<keyword evidence="2" id="KW-1185">Reference proteome</keyword>
<dbReference type="KEGG" id="mcad:Pan265_14300"/>
<accession>A0A518BX78</accession>
<evidence type="ECO:0008006" key="3">
    <source>
        <dbReference type="Google" id="ProtNLM"/>
    </source>
</evidence>
<organism evidence="1 2">
    <name type="scientific">Mucisphaera calidilacus</name>
    <dbReference type="NCBI Taxonomy" id="2527982"/>
    <lineage>
        <taxon>Bacteria</taxon>
        <taxon>Pseudomonadati</taxon>
        <taxon>Planctomycetota</taxon>
        <taxon>Phycisphaerae</taxon>
        <taxon>Phycisphaerales</taxon>
        <taxon>Phycisphaeraceae</taxon>
        <taxon>Mucisphaera</taxon>
    </lineage>
</organism>
<dbReference type="RefSeq" id="WP_145445718.1">
    <property type="nucleotide sequence ID" value="NZ_CP036280.1"/>
</dbReference>
<evidence type="ECO:0000313" key="1">
    <source>
        <dbReference type="EMBL" id="QDU71579.1"/>
    </source>
</evidence>
<evidence type="ECO:0000313" key="2">
    <source>
        <dbReference type="Proteomes" id="UP000320386"/>
    </source>
</evidence>
<protein>
    <recommendedName>
        <fullName evidence="3">Response regulatory domain-containing protein</fullName>
    </recommendedName>
</protein>
<dbReference type="AlphaFoldDB" id="A0A518BX78"/>